<dbReference type="GO" id="GO:0000166">
    <property type="term" value="F:nucleotide binding"/>
    <property type="evidence" value="ECO:0007669"/>
    <property type="project" value="UniProtKB-KW"/>
</dbReference>
<feature type="region of interest" description="Disordered" evidence="13">
    <location>
        <begin position="346"/>
        <end position="366"/>
    </location>
</feature>
<feature type="compositionally biased region" description="Basic residues" evidence="13">
    <location>
        <begin position="578"/>
        <end position="587"/>
    </location>
</feature>
<feature type="transmembrane region" description="Helical" evidence="14">
    <location>
        <begin position="107"/>
        <end position="128"/>
    </location>
</feature>
<evidence type="ECO:0000256" key="6">
    <source>
        <dbReference type="ARBA" id="ARBA00022695"/>
    </source>
</evidence>
<evidence type="ECO:0000256" key="7">
    <source>
        <dbReference type="ARBA" id="ARBA00022741"/>
    </source>
</evidence>
<feature type="compositionally biased region" description="Polar residues" evidence="13">
    <location>
        <begin position="1602"/>
        <end position="1611"/>
    </location>
</feature>
<dbReference type="InterPro" id="IPR007094">
    <property type="entry name" value="RNA-dir_pol_PSvirus"/>
</dbReference>
<feature type="transmembrane region" description="Helical" evidence="14">
    <location>
        <begin position="254"/>
        <end position="272"/>
    </location>
</feature>
<feature type="compositionally biased region" description="Basic and acidic residues" evidence="13">
    <location>
        <begin position="1255"/>
        <end position="1272"/>
    </location>
</feature>
<keyword evidence="14" id="KW-1133">Transmembrane helix</keyword>
<dbReference type="Gene3D" id="2.40.10.10">
    <property type="entry name" value="Trypsin-like serine proteases"/>
    <property type="match status" value="1"/>
</dbReference>
<evidence type="ECO:0000259" key="15">
    <source>
        <dbReference type="PROSITE" id="PS50507"/>
    </source>
</evidence>
<feature type="compositionally biased region" description="Basic and acidic residues" evidence="13">
    <location>
        <begin position="706"/>
        <end position="725"/>
    </location>
</feature>
<evidence type="ECO:0000256" key="9">
    <source>
        <dbReference type="ARBA" id="ARBA00022801"/>
    </source>
</evidence>
<keyword evidence="4" id="KW-0696">RNA-directed RNA polymerase</keyword>
<dbReference type="Pfam" id="PF00680">
    <property type="entry name" value="RdRP_1"/>
    <property type="match status" value="1"/>
</dbReference>
<feature type="region of interest" description="Disordered" evidence="13">
    <location>
        <begin position="706"/>
        <end position="749"/>
    </location>
</feature>
<evidence type="ECO:0000256" key="5">
    <source>
        <dbReference type="ARBA" id="ARBA00022679"/>
    </source>
</evidence>
<dbReference type="GO" id="GO:0039694">
    <property type="term" value="P:viral RNA genome replication"/>
    <property type="evidence" value="ECO:0007669"/>
    <property type="project" value="InterPro"/>
</dbReference>
<name>A0A2P1GME1_9VIRU</name>
<comment type="function">
    <text evidence="11">Responsible for the cleavage of the polyprotein into functional products.</text>
</comment>
<dbReference type="GO" id="GO:0003723">
    <property type="term" value="F:RNA binding"/>
    <property type="evidence" value="ECO:0007669"/>
    <property type="project" value="InterPro"/>
</dbReference>
<feature type="compositionally biased region" description="Low complexity" evidence="13">
    <location>
        <begin position="1612"/>
        <end position="1621"/>
    </location>
</feature>
<keyword evidence="14" id="KW-0472">Membrane</keyword>
<feature type="domain" description="RdRp catalytic" evidence="15">
    <location>
        <begin position="990"/>
        <end position="1111"/>
    </location>
</feature>
<evidence type="ECO:0000256" key="3">
    <source>
        <dbReference type="ARBA" id="ARBA00019743"/>
    </source>
</evidence>
<evidence type="ECO:0000256" key="10">
    <source>
        <dbReference type="ARBA" id="ARBA00022953"/>
    </source>
</evidence>
<evidence type="ECO:0000256" key="11">
    <source>
        <dbReference type="ARBA" id="ARBA00045910"/>
    </source>
</evidence>
<evidence type="ECO:0000256" key="4">
    <source>
        <dbReference type="ARBA" id="ARBA00022484"/>
    </source>
</evidence>
<accession>A0A2P1GME1</accession>
<sequence>MAIVLSSPNQKVPADGATLLIDMEEDLFVGQTLTHPRAENDHYREARVKPKLNPPKKDNSKYNHEPIRSEYKKIEQMVKSNGEEVLFERKPKQDLNIKCLPIWKPKVWGLAVLGLMVIGMVTTVALALRKLYDHHAPDPNVPPTVVTVENVTQAVTATVTMMTTGATKIVFGAFYDNIDWANHVIVCVVLGISQFCIFEKKTASAFIMAWTATGTPMDIVMQALCPGMGPWMSDFWYLNGPTALAVDLLLFENYWTLTAALGSILMRLGLWYTNVKMDLMGNSLWMLGFAVLPLVYWIIPKIWYAALGVTKVLHFPNGDTTKERVYSWWGMFKCCLPKHAVEATGGLEPPPDPVGKPQKPKKPGVGFVRAGQTERTVETQESKTKSPNIPVRSLCERGFLIVTDGTEHVGMATVFGNYVMVPYHVVADSKNIRLHVEHHEGNVVTKHRLKAIGTHMEKDWPEPIALFSKPPSARSPKPTTTTQGNGFMFTYVNHEFHLGVGRYWEEYHDVSTDPGTSGSPMFNTLGQLVGMHRAGAVTKNNMFTADQIVRAAKAAAAAIGETDSEEDTEESGEDPEKKKGKTKNRLRNRTNGKRVKRFKLWSDEEYDNYLAMGFTRKELKDIYDDYIHRYGYVDGEIYEEEGESLGKKTITVLAEIYYESSDDEPEPSEVVAYITDYFESAEPQWFKPAPVTGKSFTELIEEGFKKTEVNSSDETTHPERHESRNQRKRRLKKEKQLQSKNRCWPPGNWGRPEETVAPFYSQKLGPPRNVESHPKHPWIGFEKTHRKWFREPPKKDVIVEQWKKYIPKPDTPYFPPSWDHKAYVHIFDKHHVNDEATGPTNWEAVKAADRAILDIMRGCNAKFITLDETTKPRDSNPGWPYLKLAKTEQEAIDKELPKYTAVFEHLKGGRTSPIYYTFLKKELLKQKKISEGNIRAIYCMPADLCRVGFMFDQDLNNKLKQQAPTNGIAVGLSGLGEGPQAIAEHLGKANYYVETDYSRFDGTIPKELFTRIRWLRRSGYLDLNSTQDKQLSNYCVDLVYKTLLTTEGDVATVEQGNPSGQPSTSIDNCLVNIWLTKYVRTCVYGPEDQYKLITYGDDRVVATNTKPELGLEGKILFDEFGMLIPEESWIVQDCLEGISFCGFYFHREGYQWVSKYKPDRILSGLINPADTTPNEEVHFMRLLCAGILLAFTNHFSQIYRALKLMANEHKFFLPEKAWFRYVNTGGGWTKSNENEFVYETEDWCDEALKAYEEECRTSKEKAQDTRNVERRGTGSSNQRSERNCDGRIQRIGDSQWRDVRGRRGRKHEPRDNLDLTDGDSNQPGVAGKERRGGNSSLPESLNIREVSDQGLYSPGPAPDRGQRRQRHDSMPERQSLGRRKRGTRKLQSVSPKTTLRGRHRQRNQIQAQMREDMEGCGHVIGVPSDHLRRERGGWDDGVRSQCLYRSRIDRISLEDHSSLHLRVRELPGQHQHEGPDRGPSFQCGDNERSGWPSLSGGATGPGAIPEAVQQPNSEDRQRAGQECGVDRGGSCSGRSFHSVPPSSPLSQGGPVDSEGNLRSPVQGTQWNPNAVVFSPREQRSSRRQRSGRGHARNRRPAPDLSAQCQNLTTGHSSSSSGPPSSATMPTVSSGQRGTPDQNTPSLQGVRRTKRRQLGGVHLRNSTGCNRKQHSASGQVLRPHEEPDQGAQAGRQ</sequence>
<feature type="compositionally biased region" description="Polar residues" evidence="13">
    <location>
        <begin position="1559"/>
        <end position="1568"/>
    </location>
</feature>
<feature type="region of interest" description="Disordered" evidence="13">
    <location>
        <begin position="1255"/>
        <end position="1402"/>
    </location>
</feature>
<dbReference type="GO" id="GO:0075523">
    <property type="term" value="P:viral translational frameshifting"/>
    <property type="evidence" value="ECO:0007669"/>
    <property type="project" value="UniProtKB-KW"/>
</dbReference>
<feature type="compositionally biased region" description="Polar residues" evidence="13">
    <location>
        <begin position="1622"/>
        <end position="1642"/>
    </location>
</feature>
<proteinExistence type="inferred from homology"/>
<keyword evidence="8" id="KW-0688">Ribosomal frameshifting</keyword>
<evidence type="ECO:0000256" key="12">
    <source>
        <dbReference type="ARBA" id="ARBA00047383"/>
    </source>
</evidence>
<comment type="similarity">
    <text evidence="1">Belongs to the astroviridae polyprotein 1AB family.</text>
</comment>
<dbReference type="PROSITE" id="PS50507">
    <property type="entry name" value="RDRP_SSRNA_POS"/>
    <property type="match status" value="1"/>
</dbReference>
<dbReference type="GO" id="GO:0006351">
    <property type="term" value="P:DNA-templated transcription"/>
    <property type="evidence" value="ECO:0007669"/>
    <property type="project" value="InterPro"/>
</dbReference>
<dbReference type="InterPro" id="IPR009003">
    <property type="entry name" value="Peptidase_S1_PA"/>
</dbReference>
<keyword evidence="7" id="KW-0547">Nucleotide-binding</keyword>
<keyword evidence="9" id="KW-0378">Hydrolase</keyword>
<dbReference type="SUPFAM" id="SSF50494">
    <property type="entry name" value="Trypsin-like serine proteases"/>
    <property type="match status" value="1"/>
</dbReference>
<evidence type="ECO:0000256" key="13">
    <source>
        <dbReference type="SAM" id="MobiDB-lite"/>
    </source>
</evidence>
<dbReference type="InterPro" id="IPR001205">
    <property type="entry name" value="RNA-dir_pol_C"/>
</dbReference>
<keyword evidence="10" id="KW-0693">Viral RNA replication</keyword>
<feature type="region of interest" description="Disordered" evidence="13">
    <location>
        <begin position="1468"/>
        <end position="1691"/>
    </location>
</feature>
<protein>
    <recommendedName>
        <fullName evidence="3">Non-structural polyprotein 1AB</fullName>
    </recommendedName>
</protein>
<dbReference type="Gene3D" id="3.30.70.270">
    <property type="match status" value="1"/>
</dbReference>
<keyword evidence="6" id="KW-0548">Nucleotidyltransferase</keyword>
<dbReference type="GO" id="GO:0003968">
    <property type="term" value="F:RNA-directed RNA polymerase activity"/>
    <property type="evidence" value="ECO:0007669"/>
    <property type="project" value="UniProtKB-KW"/>
</dbReference>
<dbReference type="InterPro" id="IPR043128">
    <property type="entry name" value="Rev_trsase/Diguanyl_cyclase"/>
</dbReference>
<feature type="compositionally biased region" description="Polar residues" evidence="13">
    <location>
        <begin position="1659"/>
        <end position="1673"/>
    </location>
</feature>
<feature type="region of interest" description="Disordered" evidence="13">
    <location>
        <begin position="559"/>
        <end position="587"/>
    </location>
</feature>
<feature type="transmembrane region" description="Helical" evidence="14">
    <location>
        <begin position="180"/>
        <end position="198"/>
    </location>
</feature>
<evidence type="ECO:0000256" key="2">
    <source>
        <dbReference type="ARBA" id="ARBA00011245"/>
    </source>
</evidence>
<feature type="compositionally biased region" description="Basic and acidic residues" evidence="13">
    <location>
        <begin position="1279"/>
        <end position="1301"/>
    </location>
</feature>
<comment type="catalytic activity">
    <reaction evidence="12">
        <text>RNA(n) + a ribonucleoside 5'-triphosphate = RNA(n+1) + diphosphate</text>
        <dbReference type="Rhea" id="RHEA:21248"/>
        <dbReference type="Rhea" id="RHEA-COMP:14527"/>
        <dbReference type="Rhea" id="RHEA-COMP:17342"/>
        <dbReference type="ChEBI" id="CHEBI:33019"/>
        <dbReference type="ChEBI" id="CHEBI:61557"/>
        <dbReference type="ChEBI" id="CHEBI:140395"/>
    </reaction>
</comment>
<comment type="subunit">
    <text evidence="2">Monomer.</text>
</comment>
<keyword evidence="14" id="KW-0812">Transmembrane</keyword>
<dbReference type="EMBL" id="MG599883">
    <property type="protein sequence ID" value="AVM87141.1"/>
    <property type="molecule type" value="Genomic_RNA"/>
</dbReference>
<evidence type="ECO:0000313" key="16">
    <source>
        <dbReference type="EMBL" id="AVM87141.1"/>
    </source>
</evidence>
<feature type="transmembrane region" description="Helical" evidence="14">
    <location>
        <begin position="205"/>
        <end position="224"/>
    </location>
</feature>
<feature type="compositionally biased region" description="Acidic residues" evidence="13">
    <location>
        <begin position="562"/>
        <end position="573"/>
    </location>
</feature>
<evidence type="ECO:0000256" key="8">
    <source>
        <dbReference type="ARBA" id="ARBA00022758"/>
    </source>
</evidence>
<keyword evidence="5" id="KW-0808">Transferase</keyword>
<organism evidence="16">
    <name type="scientific">Beihai cephalopholis spiloparaea astrovirus</name>
    <dbReference type="NCBI Taxonomy" id="2116122"/>
    <lineage>
        <taxon>Viruses</taxon>
        <taxon>Riboviria</taxon>
        <taxon>Orthornavirae</taxon>
        <taxon>Pisuviricota</taxon>
        <taxon>Stelpaviricetes</taxon>
        <taxon>Stellavirales</taxon>
        <taxon>Astroviridae</taxon>
    </lineage>
</organism>
<feature type="region of interest" description="Disordered" evidence="13">
    <location>
        <begin position="39"/>
        <end position="63"/>
    </location>
</feature>
<evidence type="ECO:0000256" key="14">
    <source>
        <dbReference type="SAM" id="Phobius"/>
    </source>
</evidence>
<dbReference type="InterPro" id="IPR043502">
    <property type="entry name" value="DNA/RNA_pol_sf"/>
</dbReference>
<evidence type="ECO:0000256" key="1">
    <source>
        <dbReference type="ARBA" id="ARBA00005873"/>
    </source>
</evidence>
<feature type="transmembrane region" description="Helical" evidence="14">
    <location>
        <begin position="284"/>
        <end position="306"/>
    </location>
</feature>
<dbReference type="InterPro" id="IPR043504">
    <property type="entry name" value="Peptidase_S1_PA_chymotrypsin"/>
</dbReference>
<feature type="compositionally biased region" description="Basic residues" evidence="13">
    <location>
        <begin position="1581"/>
        <end position="1595"/>
    </location>
</feature>
<feature type="compositionally biased region" description="Basic and acidic residues" evidence="13">
    <location>
        <begin position="39"/>
        <end position="48"/>
    </location>
</feature>
<dbReference type="SUPFAM" id="SSF56672">
    <property type="entry name" value="DNA/RNA polymerases"/>
    <property type="match status" value="1"/>
</dbReference>
<reference evidence="16" key="1">
    <citation type="journal article" date="2018" name="Nature">
        <title>The evolutionary history of vertebrate RNA viruses.</title>
        <authorList>
            <person name="Shi M."/>
            <person name="Lin X.D."/>
            <person name="Chen X."/>
            <person name="Tian J.H."/>
            <person name="Chen L.J."/>
            <person name="Li K."/>
            <person name="Wang W."/>
            <person name="Eden J.S."/>
            <person name="Shen J.J."/>
            <person name="Liu L."/>
            <person name="Holmes E.C."/>
            <person name="Zhang Y.Z."/>
        </authorList>
    </citation>
    <scope>NUCLEOTIDE SEQUENCE</scope>
    <source>
        <strain evidence="16">LXMC182963</strain>
    </source>
</reference>
<dbReference type="GO" id="GO:0016787">
    <property type="term" value="F:hydrolase activity"/>
    <property type="evidence" value="ECO:0007669"/>
    <property type="project" value="UniProtKB-KW"/>
</dbReference>